<dbReference type="GO" id="GO:0005739">
    <property type="term" value="C:mitochondrion"/>
    <property type="evidence" value="ECO:0007669"/>
    <property type="project" value="GOC"/>
</dbReference>
<dbReference type="SUPFAM" id="SSF51905">
    <property type="entry name" value="FAD/NAD(P)-binding domain"/>
    <property type="match status" value="1"/>
</dbReference>
<feature type="active site" description="Proton acceptor" evidence="3">
    <location>
        <position position="116"/>
    </location>
</feature>
<dbReference type="InterPro" id="IPR030664">
    <property type="entry name" value="SdhA/FrdA/AprA"/>
</dbReference>
<dbReference type="Pfam" id="PF00890">
    <property type="entry name" value="FAD_binding_2"/>
    <property type="match status" value="1"/>
</dbReference>
<dbReference type="SUPFAM" id="SSF56425">
    <property type="entry name" value="Succinate dehydrogenase/fumarate reductase flavoprotein, catalytic domain"/>
    <property type="match status" value="1"/>
</dbReference>
<dbReference type="EMBL" id="JACGCM010002891">
    <property type="protein sequence ID" value="KAF6134100.1"/>
    <property type="molecule type" value="Genomic_DNA"/>
</dbReference>
<dbReference type="OrthoDB" id="71672at2759"/>
<dbReference type="Proteomes" id="UP000541444">
    <property type="component" value="Unassembled WGS sequence"/>
</dbReference>
<dbReference type="GO" id="GO:0008177">
    <property type="term" value="F:succinate dehydrogenase (quinone) activity"/>
    <property type="evidence" value="ECO:0007669"/>
    <property type="project" value="TreeGrafter"/>
</dbReference>
<dbReference type="GO" id="GO:0009055">
    <property type="term" value="F:electron transfer activity"/>
    <property type="evidence" value="ECO:0007669"/>
    <property type="project" value="TreeGrafter"/>
</dbReference>
<evidence type="ECO:0000256" key="1">
    <source>
        <dbReference type="ARBA" id="ARBA00022630"/>
    </source>
</evidence>
<evidence type="ECO:0000313" key="6">
    <source>
        <dbReference type="Proteomes" id="UP000541444"/>
    </source>
</evidence>
<keyword evidence="1" id="KW-0285">Flavoprotein</keyword>
<accession>A0A7J7KUR8</accession>
<dbReference type="InterPro" id="IPR027477">
    <property type="entry name" value="Succ_DH/fumarate_Rdtase_cat_sf"/>
</dbReference>
<keyword evidence="2" id="KW-0560">Oxidoreductase</keyword>
<evidence type="ECO:0000256" key="2">
    <source>
        <dbReference type="ARBA" id="ARBA00023002"/>
    </source>
</evidence>
<proteinExistence type="predicted"/>
<dbReference type="PANTHER" id="PTHR11632">
    <property type="entry name" value="SUCCINATE DEHYDROGENASE 2 FLAVOPROTEIN SUBUNIT"/>
    <property type="match status" value="1"/>
</dbReference>
<protein>
    <recommendedName>
        <fullName evidence="4">FAD-dependent oxidoreductase 2 FAD-binding domain-containing protein</fullName>
    </recommendedName>
</protein>
<dbReference type="FunFam" id="3.90.700.10:FF:000001">
    <property type="entry name" value="Mitochondrial succinate dehydrogenase flavoprotein subunit"/>
    <property type="match status" value="1"/>
</dbReference>
<reference evidence="5 6" key="1">
    <citation type="journal article" date="2020" name="IScience">
        <title>Genome Sequencing of the Endangered Kingdonia uniflora (Circaeasteraceae, Ranunculales) Reveals Potential Mechanisms of Evolutionary Specialization.</title>
        <authorList>
            <person name="Sun Y."/>
            <person name="Deng T."/>
            <person name="Zhang A."/>
            <person name="Moore M.J."/>
            <person name="Landis J.B."/>
            <person name="Lin N."/>
            <person name="Zhang H."/>
            <person name="Zhang X."/>
            <person name="Huang J."/>
            <person name="Zhang X."/>
            <person name="Sun H."/>
            <person name="Wang H."/>
        </authorList>
    </citation>
    <scope>NUCLEOTIDE SEQUENCE [LARGE SCALE GENOMIC DNA]</scope>
    <source>
        <strain evidence="5">TB1705</strain>
        <tissue evidence="5">Leaf</tissue>
    </source>
</reference>
<comment type="caution">
    <text evidence="5">The sequence shown here is derived from an EMBL/GenBank/DDBJ whole genome shotgun (WGS) entry which is preliminary data.</text>
</comment>
<evidence type="ECO:0000256" key="3">
    <source>
        <dbReference type="PIRSR" id="PIRSR630664-50"/>
    </source>
</evidence>
<dbReference type="InterPro" id="IPR003953">
    <property type="entry name" value="FAD-dep_OxRdtase_2_FAD-bd"/>
</dbReference>
<dbReference type="Gene3D" id="3.50.50.60">
    <property type="entry name" value="FAD/NAD(P)-binding domain"/>
    <property type="match status" value="1"/>
</dbReference>
<organism evidence="5 6">
    <name type="scientific">Kingdonia uniflora</name>
    <dbReference type="NCBI Taxonomy" id="39325"/>
    <lineage>
        <taxon>Eukaryota</taxon>
        <taxon>Viridiplantae</taxon>
        <taxon>Streptophyta</taxon>
        <taxon>Embryophyta</taxon>
        <taxon>Tracheophyta</taxon>
        <taxon>Spermatophyta</taxon>
        <taxon>Magnoliopsida</taxon>
        <taxon>Ranunculales</taxon>
        <taxon>Circaeasteraceae</taxon>
        <taxon>Kingdonia</taxon>
    </lineage>
</organism>
<name>A0A7J7KUR8_9MAGN</name>
<dbReference type="GO" id="GO:0006121">
    <property type="term" value="P:mitochondrial electron transport, succinate to ubiquinone"/>
    <property type="evidence" value="ECO:0007669"/>
    <property type="project" value="TreeGrafter"/>
</dbReference>
<dbReference type="PANTHER" id="PTHR11632:SF51">
    <property type="entry name" value="SUCCINATE DEHYDROGENASE [UBIQUINONE] FLAVOPROTEIN SUBUNIT, MITOCHONDRIAL"/>
    <property type="match status" value="1"/>
</dbReference>
<dbReference type="InterPro" id="IPR036188">
    <property type="entry name" value="FAD/NAD-bd_sf"/>
</dbReference>
<dbReference type="GO" id="GO:0050660">
    <property type="term" value="F:flavin adenine dinucleotide binding"/>
    <property type="evidence" value="ECO:0007669"/>
    <property type="project" value="TreeGrafter"/>
</dbReference>
<dbReference type="AlphaFoldDB" id="A0A7J7KUR8"/>
<keyword evidence="6" id="KW-1185">Reference proteome</keyword>
<evidence type="ECO:0000313" key="5">
    <source>
        <dbReference type="EMBL" id="KAF6134100.1"/>
    </source>
</evidence>
<evidence type="ECO:0000259" key="4">
    <source>
        <dbReference type="Pfam" id="PF00890"/>
    </source>
</evidence>
<sequence length="197" mass="21612">MDSEGTYQGVIALNMEDWTLHRFHAASTSLDTGDYGRTYFSATSAHTCTGDGNVMVSRDGLPQQDLEFVQFHPSGIYGAGCLITEGSRGEGGILMNNEGERFMKRYAPTAKDLSSRDVVSRSMTMEIREGHGVGPLKDHIFLHLNHLLPDVLNDRLPGISETAAILAGVNVTKEPIPVLLTITWEAFQQITTERQSS</sequence>
<dbReference type="Gene3D" id="3.90.700.10">
    <property type="entry name" value="Succinate dehydrogenase/fumarate reductase flavoprotein, catalytic domain"/>
    <property type="match status" value="1"/>
</dbReference>
<feature type="domain" description="FAD-dependent oxidoreductase 2 FAD-binding" evidence="4">
    <location>
        <begin position="5"/>
        <end position="182"/>
    </location>
</feature>
<gene>
    <name evidence="5" type="ORF">GIB67_035654</name>
</gene>